<feature type="domain" description="HTH LytTR-type" evidence="2">
    <location>
        <begin position="170"/>
        <end position="261"/>
    </location>
</feature>
<dbReference type="SMART" id="SM00850">
    <property type="entry name" value="LytTR"/>
    <property type="match status" value="1"/>
</dbReference>
<sequence>MPIKFSLDKNRKHHLWIAIGLGVWVFIFLFLSEPFDINKFSQKEKFVYLPIYGFIQSICYLLILPYQEVILKKQNSWLLKNELFLLLLLSIIGSIINFFFYKYIIVNNEPHTYEFIHYQKFVYLPALTIILPFVFISRYILGKFSDKSTFENKITIQGDGQYDFIHLNSDDLLFIQSSDNYIEINYLEKSGIKKKLIRGKLSDVSNKFPKLLKTHRSYLINPIHFKQLKIENKKHFLDLGYGDLIPVSRALQSEVKSQLQLTTNR</sequence>
<evidence type="ECO:0000313" key="3">
    <source>
        <dbReference type="EMBL" id="AOW21327.1"/>
    </source>
</evidence>
<dbReference type="OrthoDB" id="1374288at2"/>
<feature type="transmembrane region" description="Helical" evidence="1">
    <location>
        <begin position="51"/>
        <end position="71"/>
    </location>
</feature>
<gene>
    <name evidence="3" type="ORF">LPB138_11835</name>
</gene>
<feature type="transmembrane region" description="Helical" evidence="1">
    <location>
        <begin position="83"/>
        <end position="101"/>
    </location>
</feature>
<feature type="transmembrane region" description="Helical" evidence="1">
    <location>
        <begin position="14"/>
        <end position="31"/>
    </location>
</feature>
<reference evidence="3 4" key="1">
    <citation type="submission" date="2016-10" db="EMBL/GenBank/DDBJ databases">
        <title>Lutibacter sp. LPB0138, isolated from marine gastropod.</title>
        <authorList>
            <person name="Kim E."/>
            <person name="Yi H."/>
        </authorList>
    </citation>
    <scope>NUCLEOTIDE SEQUENCE [LARGE SCALE GENOMIC DNA]</scope>
    <source>
        <strain evidence="3 4">LPB0138</strain>
    </source>
</reference>
<keyword evidence="4" id="KW-1185">Reference proteome</keyword>
<dbReference type="PROSITE" id="PS50930">
    <property type="entry name" value="HTH_LYTTR"/>
    <property type="match status" value="1"/>
</dbReference>
<dbReference type="InterPro" id="IPR007492">
    <property type="entry name" value="LytTR_DNA-bd_dom"/>
</dbReference>
<keyword evidence="1" id="KW-1133">Transmembrane helix</keyword>
<dbReference type="STRING" id="1850246.LPB138_11835"/>
<dbReference type="EMBL" id="CP017478">
    <property type="protein sequence ID" value="AOW21327.1"/>
    <property type="molecule type" value="Genomic_DNA"/>
</dbReference>
<evidence type="ECO:0000256" key="1">
    <source>
        <dbReference type="SAM" id="Phobius"/>
    </source>
</evidence>
<accession>A0A1D8P9Q4</accession>
<feature type="transmembrane region" description="Helical" evidence="1">
    <location>
        <begin position="121"/>
        <end position="141"/>
    </location>
</feature>
<dbReference type="Pfam" id="PF04397">
    <property type="entry name" value="LytTR"/>
    <property type="match status" value="1"/>
</dbReference>
<keyword evidence="1" id="KW-0812">Transmembrane</keyword>
<name>A0A1D8P9Q4_9FLAO</name>
<keyword evidence="1" id="KW-0472">Membrane</keyword>
<evidence type="ECO:0000259" key="2">
    <source>
        <dbReference type="PROSITE" id="PS50930"/>
    </source>
</evidence>
<dbReference type="KEGG" id="lul:LPB138_11835"/>
<evidence type="ECO:0000313" key="4">
    <source>
        <dbReference type="Proteomes" id="UP000176050"/>
    </source>
</evidence>
<organism evidence="3 4">
    <name type="scientific">Urechidicola croceus</name>
    <dbReference type="NCBI Taxonomy" id="1850246"/>
    <lineage>
        <taxon>Bacteria</taxon>
        <taxon>Pseudomonadati</taxon>
        <taxon>Bacteroidota</taxon>
        <taxon>Flavobacteriia</taxon>
        <taxon>Flavobacteriales</taxon>
        <taxon>Flavobacteriaceae</taxon>
        <taxon>Urechidicola</taxon>
    </lineage>
</organism>
<proteinExistence type="predicted"/>
<dbReference type="Gene3D" id="2.40.50.1020">
    <property type="entry name" value="LytTr DNA-binding domain"/>
    <property type="match status" value="1"/>
</dbReference>
<dbReference type="AlphaFoldDB" id="A0A1D8P9Q4"/>
<dbReference type="RefSeq" id="WP_070237475.1">
    <property type="nucleotide sequence ID" value="NZ_CP017478.1"/>
</dbReference>
<dbReference type="Proteomes" id="UP000176050">
    <property type="component" value="Chromosome"/>
</dbReference>
<dbReference type="GO" id="GO:0003677">
    <property type="term" value="F:DNA binding"/>
    <property type="evidence" value="ECO:0007669"/>
    <property type="project" value="InterPro"/>
</dbReference>
<protein>
    <recommendedName>
        <fullName evidence="2">HTH LytTR-type domain-containing protein</fullName>
    </recommendedName>
</protein>